<name>A0ABV6MJG0_9PSEU</name>
<dbReference type="Gene3D" id="3.20.20.70">
    <property type="entry name" value="Aldolase class I"/>
    <property type="match status" value="1"/>
</dbReference>
<keyword evidence="3 5" id="KW-0378">Hydrolase</keyword>
<dbReference type="InterPro" id="IPR000111">
    <property type="entry name" value="Glyco_hydro_27/36_CS"/>
</dbReference>
<evidence type="ECO:0000256" key="4">
    <source>
        <dbReference type="ARBA" id="ARBA00023295"/>
    </source>
</evidence>
<organism evidence="9 10">
    <name type="scientific">Kutzneria chonburiensis</name>
    <dbReference type="NCBI Taxonomy" id="1483604"/>
    <lineage>
        <taxon>Bacteria</taxon>
        <taxon>Bacillati</taxon>
        <taxon>Actinomycetota</taxon>
        <taxon>Actinomycetes</taxon>
        <taxon>Pseudonocardiales</taxon>
        <taxon>Pseudonocardiaceae</taxon>
        <taxon>Kutzneria</taxon>
    </lineage>
</organism>
<feature type="chain" id="PRO_5047223949" description="Alpha-galactosidase" evidence="6">
    <location>
        <begin position="36"/>
        <end position="711"/>
    </location>
</feature>
<comment type="catalytic activity">
    <reaction evidence="5">
        <text>Hydrolysis of terminal, non-reducing alpha-D-galactose residues in alpha-D-galactosides, including galactose oligosaccharides, galactomannans and galactolipids.</text>
        <dbReference type="EC" id="3.2.1.22"/>
    </reaction>
</comment>
<dbReference type="InterPro" id="IPR013783">
    <property type="entry name" value="Ig-like_fold"/>
</dbReference>
<dbReference type="CDD" id="cd14792">
    <property type="entry name" value="GH27"/>
    <property type="match status" value="1"/>
</dbReference>
<feature type="domain" description="Alpha galactosidase C-terminal" evidence="8">
    <location>
        <begin position="341"/>
        <end position="410"/>
    </location>
</feature>
<dbReference type="InterPro" id="IPR017853">
    <property type="entry name" value="GH"/>
</dbReference>
<comment type="similarity">
    <text evidence="1 5">Belongs to the glycosyl hydrolase 27 family.</text>
</comment>
<evidence type="ECO:0000313" key="10">
    <source>
        <dbReference type="Proteomes" id="UP001589810"/>
    </source>
</evidence>
<evidence type="ECO:0000259" key="8">
    <source>
        <dbReference type="Pfam" id="PF17801"/>
    </source>
</evidence>
<dbReference type="Pfam" id="PF16499">
    <property type="entry name" value="Melibiase_2"/>
    <property type="match status" value="1"/>
</dbReference>
<evidence type="ECO:0000256" key="5">
    <source>
        <dbReference type="RuleBase" id="RU361168"/>
    </source>
</evidence>
<dbReference type="PRINTS" id="PR00740">
    <property type="entry name" value="GLHYDRLASE27"/>
</dbReference>
<evidence type="ECO:0000256" key="6">
    <source>
        <dbReference type="SAM" id="SignalP"/>
    </source>
</evidence>
<evidence type="ECO:0000256" key="2">
    <source>
        <dbReference type="ARBA" id="ARBA00022729"/>
    </source>
</evidence>
<evidence type="ECO:0000256" key="1">
    <source>
        <dbReference type="ARBA" id="ARBA00009743"/>
    </source>
</evidence>
<dbReference type="InterPro" id="IPR041233">
    <property type="entry name" value="Melibiase_C"/>
</dbReference>
<accession>A0ABV6MJG0</accession>
<dbReference type="InterPro" id="IPR002241">
    <property type="entry name" value="Glyco_hydro_27"/>
</dbReference>
<gene>
    <name evidence="9" type="ORF">ACFFH7_02185</name>
</gene>
<dbReference type="InterPro" id="IPR013785">
    <property type="entry name" value="Aldolase_TIM"/>
</dbReference>
<dbReference type="Pfam" id="PF10633">
    <property type="entry name" value="NPCBM_assoc"/>
    <property type="match status" value="1"/>
</dbReference>
<evidence type="ECO:0000259" key="7">
    <source>
        <dbReference type="Pfam" id="PF10633"/>
    </source>
</evidence>
<dbReference type="Gene3D" id="2.60.40.1180">
    <property type="entry name" value="Golgi alpha-mannosidase II"/>
    <property type="match status" value="1"/>
</dbReference>
<dbReference type="RefSeq" id="WP_273939041.1">
    <property type="nucleotide sequence ID" value="NZ_CP097263.1"/>
</dbReference>
<dbReference type="SUPFAM" id="SSF51011">
    <property type="entry name" value="Glycosyl hydrolase domain"/>
    <property type="match status" value="1"/>
</dbReference>
<keyword evidence="4 5" id="KW-0326">Glycosidase</keyword>
<dbReference type="Proteomes" id="UP001589810">
    <property type="component" value="Unassembled WGS sequence"/>
</dbReference>
<keyword evidence="5" id="KW-1015">Disulfide bond</keyword>
<dbReference type="InterPro" id="IPR018905">
    <property type="entry name" value="A-galactase_NEW3"/>
</dbReference>
<dbReference type="PROSITE" id="PS00512">
    <property type="entry name" value="ALPHA_GALACTOSIDASE"/>
    <property type="match status" value="1"/>
</dbReference>
<evidence type="ECO:0000313" key="9">
    <source>
        <dbReference type="EMBL" id="MFC0540267.1"/>
    </source>
</evidence>
<dbReference type="EMBL" id="JBHLUD010000001">
    <property type="protein sequence ID" value="MFC0540267.1"/>
    <property type="molecule type" value="Genomic_DNA"/>
</dbReference>
<keyword evidence="10" id="KW-1185">Reference proteome</keyword>
<dbReference type="Gene3D" id="2.60.40.10">
    <property type="entry name" value="Immunoglobulins"/>
    <property type="match status" value="1"/>
</dbReference>
<protein>
    <recommendedName>
        <fullName evidence="5">Alpha-galactosidase</fullName>
        <ecNumber evidence="5">3.2.1.22</ecNumber>
    </recommendedName>
    <alternativeName>
        <fullName evidence="5">Melibiase</fullName>
    </alternativeName>
</protein>
<dbReference type="InterPro" id="IPR013780">
    <property type="entry name" value="Glyco_hydro_b"/>
</dbReference>
<feature type="domain" description="Alpha-galactosidase NEW3" evidence="7">
    <location>
        <begin position="431"/>
        <end position="499"/>
    </location>
</feature>
<comment type="caution">
    <text evidence="9">The sequence shown here is derived from an EMBL/GenBank/DDBJ whole genome shotgun (WGS) entry which is preliminary data.</text>
</comment>
<dbReference type="EC" id="3.2.1.22" evidence="5"/>
<sequence>MANGSMPAGVRWRLASAVAIALSVLMPGLQPPATAEPPSYNGLALTPPMGFNDWQHYRCDITEQTILSNATALVTTGLARHGYNYVNVDDCWMASQRDADGVLQANPATFPHGIGWLAGQVHRLGLKFGIYQDGGYRTCGGFPGMYGHIQQDADTFASWGVDFLKLDYCNQPTDQYPGDSPAQVAKIVYAEVSRALLSTHRPIVFSESAPAYFCCTGPNFTDIMSWVGDTGNLWRFGDDIQPSWSSILTNYREDNTPGLAAHAGPGRWNDADMLLAGTAGTTPTEQQSQFSLWAELASPLLLSADLGSLSPQTIAMLSNQDVLAVDQDPLGAQGTIVHSDADADVLAKPLANGDAAIALFNKSATARNISTSAGNAGGYRLTDLWSHQTTETTGTISADVPAHGVALYRVHRSKASWPPPSVAIVPDVSGTRVTIGIQNNGSSAISDVTVGLSAPPGWTVRPATQRIPSILPGHTQSVTLTAIPAPQPPGTTYTTLTVQTSYRTLGGRQSLAGQATATTVVPYPSLAAAFGNVGVTDDNNTNPPNLGPAIDNYGETFSAKALAAAGVAAGGTVSSGGLVFTWPSAAPGQPNNVVANGQIINLSGSGGTLGFLATAGFGPAGGTGTITYTDGSTQAFTLSAPDWTFAPADATVAVSMPYHNVAGTAPARVTTDIYRSTVPIDPAKKVASVTLPVATGGSGLSMLHVFALAIA</sequence>
<dbReference type="PANTHER" id="PTHR11452">
    <property type="entry name" value="ALPHA-GALACTOSIDASE/ALPHA-N-ACETYLGALACTOSAMINIDASE"/>
    <property type="match status" value="1"/>
</dbReference>
<keyword evidence="2 6" id="KW-0732">Signal</keyword>
<dbReference type="PANTHER" id="PTHR11452:SF75">
    <property type="entry name" value="ALPHA-GALACTOSIDASE MEL1"/>
    <property type="match status" value="1"/>
</dbReference>
<evidence type="ECO:0000256" key="3">
    <source>
        <dbReference type="ARBA" id="ARBA00022801"/>
    </source>
</evidence>
<dbReference type="SUPFAM" id="SSF51445">
    <property type="entry name" value="(Trans)glycosidases"/>
    <property type="match status" value="1"/>
</dbReference>
<dbReference type="Pfam" id="PF17801">
    <property type="entry name" value="Melibiase_C"/>
    <property type="match status" value="1"/>
</dbReference>
<proteinExistence type="inferred from homology"/>
<reference evidence="9 10" key="1">
    <citation type="submission" date="2024-09" db="EMBL/GenBank/DDBJ databases">
        <authorList>
            <person name="Sun Q."/>
            <person name="Mori K."/>
        </authorList>
    </citation>
    <scope>NUCLEOTIDE SEQUENCE [LARGE SCALE GENOMIC DNA]</scope>
    <source>
        <strain evidence="9 10">TBRC 1432</strain>
    </source>
</reference>
<feature type="signal peptide" evidence="6">
    <location>
        <begin position="1"/>
        <end position="35"/>
    </location>
</feature>